<dbReference type="EMBL" id="LMXB01000068">
    <property type="protein sequence ID" value="KUO18076.1"/>
    <property type="molecule type" value="Genomic_DNA"/>
</dbReference>
<feature type="transmembrane region" description="Helical" evidence="5">
    <location>
        <begin position="310"/>
        <end position="329"/>
    </location>
</feature>
<feature type="transmembrane region" description="Helical" evidence="5">
    <location>
        <begin position="240"/>
        <end position="264"/>
    </location>
</feature>
<feature type="transmembrane region" description="Helical" evidence="5">
    <location>
        <begin position="65"/>
        <end position="87"/>
    </location>
</feature>
<evidence type="ECO:0000256" key="3">
    <source>
        <dbReference type="ARBA" id="ARBA00022989"/>
    </source>
</evidence>
<comment type="subcellular location">
    <subcellularLocation>
        <location evidence="1">Cell membrane</location>
        <topology evidence="1">Multi-pass membrane protein</topology>
    </subcellularLocation>
</comment>
<evidence type="ECO:0000256" key="4">
    <source>
        <dbReference type="ARBA" id="ARBA00023136"/>
    </source>
</evidence>
<dbReference type="PANTHER" id="PTHR23528">
    <property type="match status" value="1"/>
</dbReference>
<feature type="transmembrane region" description="Helical" evidence="5">
    <location>
        <begin position="335"/>
        <end position="352"/>
    </location>
</feature>
<keyword evidence="3 5" id="KW-1133">Transmembrane helix</keyword>
<evidence type="ECO:0000256" key="1">
    <source>
        <dbReference type="ARBA" id="ARBA00004651"/>
    </source>
</evidence>
<organism evidence="7 8">
    <name type="scientific">Streptomyces dysideae</name>
    <dbReference type="NCBI Taxonomy" id="909626"/>
    <lineage>
        <taxon>Bacteria</taxon>
        <taxon>Bacillati</taxon>
        <taxon>Actinomycetota</taxon>
        <taxon>Actinomycetes</taxon>
        <taxon>Kitasatosporales</taxon>
        <taxon>Streptomycetaceae</taxon>
        <taxon>Streptomyces</taxon>
    </lineage>
</organism>
<dbReference type="InterPro" id="IPR020846">
    <property type="entry name" value="MFS_dom"/>
</dbReference>
<dbReference type="STRING" id="909626.AQJ91_27150"/>
<keyword evidence="4 5" id="KW-0472">Membrane</keyword>
<feature type="transmembrane region" description="Helical" evidence="5">
    <location>
        <begin position="25"/>
        <end position="45"/>
    </location>
</feature>
<dbReference type="Pfam" id="PF07690">
    <property type="entry name" value="MFS_1"/>
    <property type="match status" value="1"/>
</dbReference>
<dbReference type="InterPro" id="IPR011701">
    <property type="entry name" value="MFS"/>
</dbReference>
<dbReference type="Gene3D" id="1.20.1250.20">
    <property type="entry name" value="MFS general substrate transporter like domains"/>
    <property type="match status" value="2"/>
</dbReference>
<comment type="caution">
    <text evidence="7">The sequence shown here is derived from an EMBL/GenBank/DDBJ whole genome shotgun (WGS) entry which is preliminary data.</text>
</comment>
<dbReference type="SUPFAM" id="SSF103473">
    <property type="entry name" value="MFS general substrate transporter"/>
    <property type="match status" value="1"/>
</dbReference>
<feature type="domain" description="Major facilitator superfamily (MFS) profile" evidence="6">
    <location>
        <begin position="27"/>
        <end position="423"/>
    </location>
</feature>
<feature type="transmembrane region" description="Helical" evidence="5">
    <location>
        <begin position="190"/>
        <end position="208"/>
    </location>
</feature>
<evidence type="ECO:0000259" key="6">
    <source>
        <dbReference type="PROSITE" id="PS50850"/>
    </source>
</evidence>
<feature type="transmembrane region" description="Helical" evidence="5">
    <location>
        <begin position="125"/>
        <end position="147"/>
    </location>
</feature>
<dbReference type="OrthoDB" id="7584869at2"/>
<feature type="transmembrane region" description="Helical" evidence="5">
    <location>
        <begin position="398"/>
        <end position="419"/>
    </location>
</feature>
<evidence type="ECO:0000313" key="8">
    <source>
        <dbReference type="Proteomes" id="UP000053260"/>
    </source>
</evidence>
<reference evidence="7 8" key="1">
    <citation type="submission" date="2015-10" db="EMBL/GenBank/DDBJ databases">
        <title>Draft genome sequence of Streptomyces sp. RV15, isolated from a marine sponge.</title>
        <authorList>
            <person name="Ruckert C."/>
            <person name="Abdelmohsen U.R."/>
            <person name="Winkler A."/>
            <person name="Hentschel U."/>
            <person name="Kalinowski J."/>
            <person name="Kampfer P."/>
            <person name="Glaeser S."/>
        </authorList>
    </citation>
    <scope>NUCLEOTIDE SEQUENCE [LARGE SCALE GENOMIC DNA]</scope>
    <source>
        <strain evidence="7 8">RV15</strain>
    </source>
</reference>
<gene>
    <name evidence="7" type="ORF">AQJ91_27150</name>
</gene>
<proteinExistence type="predicted"/>
<dbReference type="GO" id="GO:0022857">
    <property type="term" value="F:transmembrane transporter activity"/>
    <property type="evidence" value="ECO:0007669"/>
    <property type="project" value="InterPro"/>
</dbReference>
<keyword evidence="2 5" id="KW-0812">Transmembrane</keyword>
<name>A0A101UWC6_9ACTN</name>
<evidence type="ECO:0000313" key="7">
    <source>
        <dbReference type="EMBL" id="KUO18076.1"/>
    </source>
</evidence>
<feature type="transmembrane region" description="Helical" evidence="5">
    <location>
        <begin position="373"/>
        <end position="392"/>
    </location>
</feature>
<dbReference type="PANTHER" id="PTHR23528:SF1">
    <property type="entry name" value="MAJOR FACILITATOR SUPERFAMILY (MFS) PROFILE DOMAIN-CONTAINING PROTEIN"/>
    <property type="match status" value="1"/>
</dbReference>
<feature type="transmembrane region" description="Helical" evidence="5">
    <location>
        <begin position="276"/>
        <end position="298"/>
    </location>
</feature>
<dbReference type="InterPro" id="IPR036259">
    <property type="entry name" value="MFS_trans_sf"/>
</dbReference>
<keyword evidence="8" id="KW-1185">Reference proteome</keyword>
<dbReference type="AlphaFoldDB" id="A0A101UWC6"/>
<evidence type="ECO:0000256" key="2">
    <source>
        <dbReference type="ARBA" id="ARBA00022692"/>
    </source>
</evidence>
<dbReference type="PROSITE" id="PS50850">
    <property type="entry name" value="MFS"/>
    <property type="match status" value="1"/>
</dbReference>
<dbReference type="Proteomes" id="UP000053260">
    <property type="component" value="Unassembled WGS sequence"/>
</dbReference>
<sequence>MTIDGETATAPETVRPSSPRSFRLGPLYATVPLANLVVYAVWTVVPGFLLPVTVQHLTGSTDVTSLGIASTLGTIAATLGNPVFGQLSDRTRSRFGRRTPWMVACALAGAIMLLLQSAASSITMLGITYAGTSLIINGFQAAMTAVVPDRFPSAKLNVASALMGVGLNAGVLTGSLLFTFFPGFAGPSGYYLMAGLIAVTAFVFAVASPDADSRDLPREPFRLGQFLRNFWISPRKHPDFAWVFLARVLLMLGYFMLFSFFFFALQDWVGLSPEQAVTAGGTLFAVNGAASVVGGLVTVPLAHRYGRLKIFVTASGIGLALSLLIPLLMPSYSGMVIYALVGGLAFGVYMAVDTALINKVLPHAEDAAKDLGIMNMASAFPQVLAASLGAVLVNTVGYGGLFAASALIAAAGALAVLPVRKIR</sequence>
<feature type="transmembrane region" description="Helical" evidence="5">
    <location>
        <begin position="159"/>
        <end position="184"/>
    </location>
</feature>
<evidence type="ECO:0000256" key="5">
    <source>
        <dbReference type="SAM" id="Phobius"/>
    </source>
</evidence>
<protein>
    <recommendedName>
        <fullName evidence="6">Major facilitator superfamily (MFS) profile domain-containing protein</fullName>
    </recommendedName>
</protein>
<accession>A0A101UWC6</accession>
<dbReference type="RefSeq" id="WP_067026720.1">
    <property type="nucleotide sequence ID" value="NZ_KQ949093.1"/>
</dbReference>
<dbReference type="GO" id="GO:0005886">
    <property type="term" value="C:plasma membrane"/>
    <property type="evidence" value="ECO:0007669"/>
    <property type="project" value="UniProtKB-SubCell"/>
</dbReference>
<feature type="transmembrane region" description="Helical" evidence="5">
    <location>
        <begin position="99"/>
        <end position="119"/>
    </location>
</feature>